<proteinExistence type="predicted"/>
<name>A0A0G4J3L4_PLABS</name>
<accession>A0A0G4J3L4</accession>
<sequence length="113" mass="12847">MSVEKGEAAAAAATPTVTLTNWAGDDKNGWNFVTRFIARCMESPEERRAKMKTVCDRAFRGMEINRRRWAMPTPRYGAWMSSPGLQAREDMWADWCQSRIAYDVSSGKHDIVV</sequence>
<gene>
    <name evidence="1" type="ORF">PBRA_008809</name>
</gene>
<dbReference type="AlphaFoldDB" id="A0A0G4J3L4"/>
<evidence type="ECO:0000313" key="1">
    <source>
        <dbReference type="EMBL" id="CEP01866.1"/>
    </source>
</evidence>
<protein>
    <submittedName>
        <fullName evidence="1">Uncharacterized protein</fullName>
    </submittedName>
</protein>
<evidence type="ECO:0000313" key="2">
    <source>
        <dbReference type="Proteomes" id="UP000039324"/>
    </source>
</evidence>
<dbReference type="EMBL" id="CDSF01000120">
    <property type="protein sequence ID" value="CEP01866.1"/>
    <property type="molecule type" value="Genomic_DNA"/>
</dbReference>
<dbReference type="Proteomes" id="UP000039324">
    <property type="component" value="Unassembled WGS sequence"/>
</dbReference>
<organism evidence="1 2">
    <name type="scientific">Plasmodiophora brassicae</name>
    <name type="common">Clubroot disease agent</name>
    <dbReference type="NCBI Taxonomy" id="37360"/>
    <lineage>
        <taxon>Eukaryota</taxon>
        <taxon>Sar</taxon>
        <taxon>Rhizaria</taxon>
        <taxon>Endomyxa</taxon>
        <taxon>Phytomyxea</taxon>
        <taxon>Plasmodiophorida</taxon>
        <taxon>Plasmodiophoridae</taxon>
        <taxon>Plasmodiophora</taxon>
    </lineage>
</organism>
<keyword evidence="2" id="KW-1185">Reference proteome</keyword>
<reference evidence="1 2" key="1">
    <citation type="submission" date="2015-02" db="EMBL/GenBank/DDBJ databases">
        <authorList>
            <person name="Chooi Y.-H."/>
        </authorList>
    </citation>
    <scope>NUCLEOTIDE SEQUENCE [LARGE SCALE GENOMIC DNA]</scope>
    <source>
        <strain evidence="1">E3</strain>
    </source>
</reference>